<keyword evidence="1" id="KW-0812">Transmembrane</keyword>
<reference evidence="3" key="1">
    <citation type="submission" date="2016-10" db="EMBL/GenBank/DDBJ databases">
        <authorList>
            <person name="Varghese N."/>
            <person name="Submissions S."/>
        </authorList>
    </citation>
    <scope>NUCLEOTIDE SEQUENCE [LARGE SCALE GENOMIC DNA]</scope>
    <source>
        <strain evidence="3">DSM 123</strain>
    </source>
</reference>
<feature type="transmembrane region" description="Helical" evidence="1">
    <location>
        <begin position="113"/>
        <end position="131"/>
    </location>
</feature>
<protein>
    <submittedName>
        <fullName evidence="2">Uncharacterized protein involved in response to NO</fullName>
    </submittedName>
</protein>
<keyword evidence="1" id="KW-0472">Membrane</keyword>
<evidence type="ECO:0000313" key="2">
    <source>
        <dbReference type="EMBL" id="SEO41376.1"/>
    </source>
</evidence>
<accession>A0A1H8PHS9</accession>
<gene>
    <name evidence="2" type="ORF">SAMN05444123_102563</name>
</gene>
<evidence type="ECO:0000256" key="1">
    <source>
        <dbReference type="SAM" id="Phobius"/>
    </source>
</evidence>
<dbReference type="OrthoDB" id="9770040at2"/>
<evidence type="ECO:0000313" key="3">
    <source>
        <dbReference type="Proteomes" id="UP000199615"/>
    </source>
</evidence>
<dbReference type="InterPro" id="IPR010266">
    <property type="entry name" value="NnrS"/>
</dbReference>
<feature type="transmembrane region" description="Helical" evidence="1">
    <location>
        <begin position="20"/>
        <end position="40"/>
    </location>
</feature>
<feature type="transmembrane region" description="Helical" evidence="1">
    <location>
        <begin position="306"/>
        <end position="325"/>
    </location>
</feature>
<dbReference type="Proteomes" id="UP000199615">
    <property type="component" value="Unassembled WGS sequence"/>
</dbReference>
<keyword evidence="3" id="KW-1185">Reference proteome</keyword>
<feature type="transmembrane region" description="Helical" evidence="1">
    <location>
        <begin position="175"/>
        <end position="193"/>
    </location>
</feature>
<feature type="transmembrane region" description="Helical" evidence="1">
    <location>
        <begin position="271"/>
        <end position="294"/>
    </location>
</feature>
<feature type="transmembrane region" description="Helical" evidence="1">
    <location>
        <begin position="86"/>
        <end position="107"/>
    </location>
</feature>
<feature type="transmembrane region" description="Helical" evidence="1">
    <location>
        <begin position="371"/>
        <end position="390"/>
    </location>
</feature>
<dbReference type="AlphaFoldDB" id="A0A1H8PHS9"/>
<organism evidence="2 3">
    <name type="scientific">Rhodopseudomonas pseudopalustris</name>
    <dbReference type="NCBI Taxonomy" id="1513892"/>
    <lineage>
        <taxon>Bacteria</taxon>
        <taxon>Pseudomonadati</taxon>
        <taxon>Pseudomonadota</taxon>
        <taxon>Alphaproteobacteria</taxon>
        <taxon>Hyphomicrobiales</taxon>
        <taxon>Nitrobacteraceae</taxon>
        <taxon>Rhodopseudomonas</taxon>
    </lineage>
</organism>
<feature type="transmembrane region" description="Helical" evidence="1">
    <location>
        <begin position="60"/>
        <end position="79"/>
    </location>
</feature>
<name>A0A1H8PHS9_9BRAD</name>
<feature type="transmembrane region" description="Helical" evidence="1">
    <location>
        <begin position="239"/>
        <end position="259"/>
    </location>
</feature>
<dbReference type="RefSeq" id="WP_092682414.1">
    <property type="nucleotide sequence ID" value="NZ_FODT01000002.1"/>
</dbReference>
<proteinExistence type="predicted"/>
<keyword evidence="1" id="KW-1133">Transmembrane helix</keyword>
<sequence length="397" mass="42414">MAMQHFWTGPALFSYGFRPFFLFGALHAALMVGLWVPWYLGFIHLPSAFPPVVWHSHELLFGYVPAIMAGFLLTAVPNWTGRPPIVGWPLIGLFALWLLGRAGVALSNLSPPAVVATFSLAFLLALFAVLAREIVAAKNWRNLKLLAGIGVLTLAQALFHYEIWRYGRATYGDHLALAAALTMIIIVGGRIVPSFTGNWLKQENPGALPASPGPFDRVAAIVGIAGLLAWGGAPSIPAAHTAVAGLLLIAGLLQGIRQLRWRPERTLAEPLVAVLHLGYAFLPLGFLLAAYALWTAEKSAATAATHAWTVGAIGLMTLAVMTRAIRGHTGHPLTAPFGTIVIYALMATAAATRITAALLPETAFVVLSLSGAAWVGAFVLFASLYGPMLLRRPAMQR</sequence>
<feature type="transmembrane region" description="Helical" evidence="1">
    <location>
        <begin position="337"/>
        <end position="359"/>
    </location>
</feature>
<dbReference type="EMBL" id="FODT01000002">
    <property type="protein sequence ID" value="SEO41376.1"/>
    <property type="molecule type" value="Genomic_DNA"/>
</dbReference>
<dbReference type="Pfam" id="PF05940">
    <property type="entry name" value="NnrS"/>
    <property type="match status" value="1"/>
</dbReference>